<evidence type="ECO:0000256" key="7">
    <source>
        <dbReference type="ARBA" id="ARBA00023163"/>
    </source>
</evidence>
<dbReference type="Pfam" id="PF05699">
    <property type="entry name" value="Dimer_Tnp_hAT"/>
    <property type="match status" value="1"/>
</dbReference>
<dbReference type="PROSITE" id="PS50808">
    <property type="entry name" value="ZF_BED"/>
    <property type="match status" value="1"/>
</dbReference>
<feature type="non-terminal residue" evidence="11">
    <location>
        <position position="1"/>
    </location>
</feature>
<evidence type="ECO:0000259" key="10">
    <source>
        <dbReference type="PROSITE" id="PS50808"/>
    </source>
</evidence>
<dbReference type="GO" id="GO:0046983">
    <property type="term" value="F:protein dimerization activity"/>
    <property type="evidence" value="ECO:0007669"/>
    <property type="project" value="InterPro"/>
</dbReference>
<dbReference type="InterPro" id="IPR008906">
    <property type="entry name" value="HATC_C_dom"/>
</dbReference>
<reference evidence="11" key="1">
    <citation type="submission" date="2016-05" db="EMBL/GenBank/DDBJ databases">
        <authorList>
            <person name="Lavstsen T."/>
            <person name="Jespersen J.S."/>
        </authorList>
    </citation>
    <scope>NUCLEOTIDE SEQUENCE</scope>
    <source>
        <tissue evidence="11">Brain</tissue>
    </source>
</reference>
<evidence type="ECO:0000256" key="9">
    <source>
        <dbReference type="PROSITE-ProRule" id="PRU00027"/>
    </source>
</evidence>
<evidence type="ECO:0000256" key="6">
    <source>
        <dbReference type="ARBA" id="ARBA00023125"/>
    </source>
</evidence>
<dbReference type="SUPFAM" id="SSF57667">
    <property type="entry name" value="beta-beta-alpha zinc fingers"/>
    <property type="match status" value="1"/>
</dbReference>
<evidence type="ECO:0000256" key="5">
    <source>
        <dbReference type="ARBA" id="ARBA00023015"/>
    </source>
</evidence>
<feature type="domain" description="BED-type" evidence="10">
    <location>
        <begin position="32"/>
        <end position="87"/>
    </location>
</feature>
<proteinExistence type="predicted"/>
<evidence type="ECO:0000256" key="4">
    <source>
        <dbReference type="ARBA" id="ARBA00022833"/>
    </source>
</evidence>
<dbReference type="SMART" id="SM00614">
    <property type="entry name" value="ZnF_BED"/>
    <property type="match status" value="1"/>
</dbReference>
<gene>
    <name evidence="11" type="primary">CT583712.1</name>
</gene>
<dbReference type="GO" id="GO:0005634">
    <property type="term" value="C:nucleus"/>
    <property type="evidence" value="ECO:0007669"/>
    <property type="project" value="UniProtKB-SubCell"/>
</dbReference>
<name>A0A1A8G392_9TELE</name>
<accession>A0A1A8G392</accession>
<dbReference type="SUPFAM" id="SSF53098">
    <property type="entry name" value="Ribonuclease H-like"/>
    <property type="match status" value="1"/>
</dbReference>
<dbReference type="PANTHER" id="PTHR46481">
    <property type="entry name" value="ZINC FINGER BED DOMAIN-CONTAINING PROTEIN 4"/>
    <property type="match status" value="1"/>
</dbReference>
<dbReference type="GO" id="GO:0003677">
    <property type="term" value="F:DNA binding"/>
    <property type="evidence" value="ECO:0007669"/>
    <property type="project" value="UniProtKB-KW"/>
</dbReference>
<dbReference type="InterPro" id="IPR003656">
    <property type="entry name" value="Znf_BED"/>
</dbReference>
<organism evidence="11">
    <name type="scientific">Nothobranchius korthausae</name>
    <dbReference type="NCBI Taxonomy" id="1143690"/>
    <lineage>
        <taxon>Eukaryota</taxon>
        <taxon>Metazoa</taxon>
        <taxon>Chordata</taxon>
        <taxon>Craniata</taxon>
        <taxon>Vertebrata</taxon>
        <taxon>Euteleostomi</taxon>
        <taxon>Actinopterygii</taxon>
        <taxon>Neopterygii</taxon>
        <taxon>Teleostei</taxon>
        <taxon>Neoteleostei</taxon>
        <taxon>Acanthomorphata</taxon>
        <taxon>Ovalentaria</taxon>
        <taxon>Atherinomorphae</taxon>
        <taxon>Cyprinodontiformes</taxon>
        <taxon>Nothobranchiidae</taxon>
        <taxon>Nothobranchius</taxon>
    </lineage>
</organism>
<keyword evidence="8" id="KW-0539">Nucleus</keyword>
<keyword evidence="7" id="KW-0804">Transcription</keyword>
<dbReference type="AlphaFoldDB" id="A0A1A8G392"/>
<dbReference type="PANTHER" id="PTHR46481:SF9">
    <property type="entry name" value="ZINC FINGER BED DOMAIN-CONTAINING PROTEIN 1-LIKE"/>
    <property type="match status" value="1"/>
</dbReference>
<dbReference type="InterPro" id="IPR052035">
    <property type="entry name" value="ZnF_BED_domain_contain"/>
</dbReference>
<evidence type="ECO:0000256" key="8">
    <source>
        <dbReference type="ARBA" id="ARBA00023242"/>
    </source>
</evidence>
<comment type="subcellular location">
    <subcellularLocation>
        <location evidence="1">Nucleus</location>
    </subcellularLocation>
</comment>
<evidence type="ECO:0000256" key="2">
    <source>
        <dbReference type="ARBA" id="ARBA00022723"/>
    </source>
</evidence>
<sequence>RYEPAAGRLCLHSQNNMAAAACSRELLPKKGTSNSVIWNWFGFDPADETQTKPCCKICFKTVATGSSSTTNLFQHLRNKHPEEWVKCSRLRSDSGSSSTPAKKQTTLPESFTNCVTYDKNGARWKAITAAVTFYIATDMLPIYSVEKRGFNHLLKVLDARYVVPSRKYFADVALPHLYNTTREKIRSELEEMQFYSATTDLWSSRTMQPYLSLTVHYINTSWTLRSICLQTAYFPDNHTGEIIAHGLKDALSSWGLSEEQLVCMTTDSGTNIIKALKDNNWPSLQCFGHRLHNAIENGVKDPRIDRAIGVCKKAVSAFSYSWKKRRDMTEVQAELGLPQHLLISESPTRWGSRQKMIEHFLQQEKAITRVLGADKKTHHLVPTWQDLEVLEATNKAVKPLQDFTDALSGESYVSVSCIKPVLHLFKTSLLLPEEEDLELTKTIKANIMRYLESKYCDLEKEELLDMATLLDPRFRTTYIDASKLEVVKKRAVSEISALCNSTTEEAGPSAVQENTPPKKKMTLGAFFKKSAPSTTLHPQSEKTKIETELATYLLIPDIEPDTDPLEWWKLHQPNFPRLSLLATKYLSVPATSAPSERVFSVGGGIVTCNRACLKPDVVDRLIFLAKNV</sequence>
<protein>
    <recommendedName>
        <fullName evidence="10">BED-type domain-containing protein</fullName>
    </recommendedName>
</protein>
<keyword evidence="3 9" id="KW-0863">Zinc-finger</keyword>
<dbReference type="GO" id="GO:0008270">
    <property type="term" value="F:zinc ion binding"/>
    <property type="evidence" value="ECO:0007669"/>
    <property type="project" value="UniProtKB-KW"/>
</dbReference>
<evidence type="ECO:0000256" key="1">
    <source>
        <dbReference type="ARBA" id="ARBA00004123"/>
    </source>
</evidence>
<evidence type="ECO:0000256" key="3">
    <source>
        <dbReference type="ARBA" id="ARBA00022771"/>
    </source>
</evidence>
<keyword evidence="5" id="KW-0805">Transcription regulation</keyword>
<dbReference type="InterPro" id="IPR012337">
    <property type="entry name" value="RNaseH-like_sf"/>
</dbReference>
<keyword evidence="4" id="KW-0862">Zinc</keyword>
<evidence type="ECO:0000313" key="11">
    <source>
        <dbReference type="EMBL" id="SBQ65511.1"/>
    </source>
</evidence>
<dbReference type="InterPro" id="IPR036236">
    <property type="entry name" value="Znf_C2H2_sf"/>
</dbReference>
<keyword evidence="2" id="KW-0479">Metal-binding</keyword>
<reference evidence="11" key="2">
    <citation type="submission" date="2016-06" db="EMBL/GenBank/DDBJ databases">
        <title>The genome of a short-lived fish provides insights into sex chromosome evolution and the genetic control of aging.</title>
        <authorList>
            <person name="Reichwald K."/>
            <person name="Felder M."/>
            <person name="Petzold A."/>
            <person name="Koch P."/>
            <person name="Groth M."/>
            <person name="Platzer M."/>
        </authorList>
    </citation>
    <scope>NUCLEOTIDE SEQUENCE</scope>
    <source>
        <tissue evidence="11">Brain</tissue>
    </source>
</reference>
<dbReference type="SUPFAM" id="SSF140996">
    <property type="entry name" value="Hermes dimerisation domain"/>
    <property type="match status" value="1"/>
</dbReference>
<keyword evidence="6" id="KW-0238">DNA-binding</keyword>
<dbReference type="EMBL" id="HAEB01018984">
    <property type="protein sequence ID" value="SBQ65511.1"/>
    <property type="molecule type" value="Transcribed_RNA"/>
</dbReference>
<dbReference type="Pfam" id="PF02892">
    <property type="entry name" value="zf-BED"/>
    <property type="match status" value="1"/>
</dbReference>